<evidence type="ECO:0000256" key="4">
    <source>
        <dbReference type="ARBA" id="ARBA00022967"/>
    </source>
</evidence>
<dbReference type="SMART" id="SM00382">
    <property type="entry name" value="AAA"/>
    <property type="match status" value="1"/>
</dbReference>
<dbReference type="EMBL" id="BMFY01000014">
    <property type="protein sequence ID" value="GGA23633.1"/>
    <property type="molecule type" value="Genomic_DNA"/>
</dbReference>
<dbReference type="PANTHER" id="PTHR42794">
    <property type="entry name" value="HEMIN IMPORT ATP-BINDING PROTEIN HMUV"/>
    <property type="match status" value="1"/>
</dbReference>
<dbReference type="PANTHER" id="PTHR42794:SF1">
    <property type="entry name" value="HEMIN IMPORT ATP-BINDING PROTEIN HMUV"/>
    <property type="match status" value="1"/>
</dbReference>
<dbReference type="RefSeq" id="WP_229745185.1">
    <property type="nucleotide sequence ID" value="NZ_BMFY01000014.1"/>
</dbReference>
<dbReference type="Pfam" id="PF00005">
    <property type="entry name" value="ABC_tran"/>
    <property type="match status" value="1"/>
</dbReference>
<keyword evidence="7" id="KW-1185">Reference proteome</keyword>
<evidence type="ECO:0000313" key="7">
    <source>
        <dbReference type="Proteomes" id="UP000616114"/>
    </source>
</evidence>
<dbReference type="InterPro" id="IPR027417">
    <property type="entry name" value="P-loop_NTPase"/>
</dbReference>
<dbReference type="FunFam" id="3.40.50.300:FF:000134">
    <property type="entry name" value="Iron-enterobactin ABC transporter ATP-binding protein"/>
    <property type="match status" value="1"/>
</dbReference>
<dbReference type="AlphaFoldDB" id="A0A8J2XLL7"/>
<reference evidence="6" key="1">
    <citation type="journal article" date="2014" name="Int. J. Syst. Evol. Microbiol.">
        <title>Complete genome sequence of Corynebacterium casei LMG S-19264T (=DSM 44701T), isolated from a smear-ripened cheese.</title>
        <authorList>
            <consortium name="US DOE Joint Genome Institute (JGI-PGF)"/>
            <person name="Walter F."/>
            <person name="Albersmeier A."/>
            <person name="Kalinowski J."/>
            <person name="Ruckert C."/>
        </authorList>
    </citation>
    <scope>NUCLEOTIDE SEQUENCE</scope>
    <source>
        <strain evidence="6">CGMCC 1.12785</strain>
    </source>
</reference>
<dbReference type="PROSITE" id="PS50893">
    <property type="entry name" value="ABC_TRANSPORTER_2"/>
    <property type="match status" value="1"/>
</dbReference>
<dbReference type="GO" id="GO:0016887">
    <property type="term" value="F:ATP hydrolysis activity"/>
    <property type="evidence" value="ECO:0007669"/>
    <property type="project" value="InterPro"/>
</dbReference>
<evidence type="ECO:0000256" key="2">
    <source>
        <dbReference type="ARBA" id="ARBA00022741"/>
    </source>
</evidence>
<comment type="caution">
    <text evidence="6">The sequence shown here is derived from an EMBL/GenBank/DDBJ whole genome shotgun (WGS) entry which is preliminary data.</text>
</comment>
<evidence type="ECO:0000256" key="3">
    <source>
        <dbReference type="ARBA" id="ARBA00022840"/>
    </source>
</evidence>
<sequence>MAADHREPDRSQAGAAADGGAGLLAAKDLDLAFGGTRVLRGLTLSPQQGRTLGIVGPNGSGKSTLLGCLFGALRPDAGEVLLDGEPLRRFSQAEIARRLAVVTQQQGGDIDLTVQEMVLLGRSPFVSPWRAYSARDRALAQEAMEHTGVAQLRHRLLGELSGGERQRALIARALTQQPQLILLDEPTNHLDIHYQHAIMTLISGARHRCIVVCHDLNLAARYCDEIVVLHQGGVIAQGPPDAVLRRALIEEVYRVRVREHHVDGALQFSFRLP</sequence>
<gene>
    <name evidence="6" type="ORF">GCM10011333_28330</name>
</gene>
<dbReference type="CDD" id="cd03214">
    <property type="entry name" value="ABC_Iron-Siderophores_B12_Hemin"/>
    <property type="match status" value="1"/>
</dbReference>
<reference evidence="6" key="2">
    <citation type="submission" date="2020-09" db="EMBL/GenBank/DDBJ databases">
        <authorList>
            <person name="Sun Q."/>
            <person name="Zhou Y."/>
        </authorList>
    </citation>
    <scope>NUCLEOTIDE SEQUENCE</scope>
    <source>
        <strain evidence="6">CGMCC 1.12785</strain>
    </source>
</reference>
<evidence type="ECO:0000256" key="1">
    <source>
        <dbReference type="ARBA" id="ARBA00022448"/>
    </source>
</evidence>
<dbReference type="GO" id="GO:0005524">
    <property type="term" value="F:ATP binding"/>
    <property type="evidence" value="ECO:0007669"/>
    <property type="project" value="UniProtKB-KW"/>
</dbReference>
<dbReference type="InterPro" id="IPR003593">
    <property type="entry name" value="AAA+_ATPase"/>
</dbReference>
<proteinExistence type="predicted"/>
<dbReference type="Proteomes" id="UP000616114">
    <property type="component" value="Unassembled WGS sequence"/>
</dbReference>
<keyword evidence="4" id="KW-1278">Translocase</keyword>
<keyword evidence="2" id="KW-0547">Nucleotide-binding</keyword>
<keyword evidence="3" id="KW-0067">ATP-binding</keyword>
<evidence type="ECO:0000313" key="6">
    <source>
        <dbReference type="EMBL" id="GGA23633.1"/>
    </source>
</evidence>
<name>A0A8J2XLL7_9MICO</name>
<feature type="domain" description="ABC transporter" evidence="5">
    <location>
        <begin position="24"/>
        <end position="256"/>
    </location>
</feature>
<dbReference type="PROSITE" id="PS00211">
    <property type="entry name" value="ABC_TRANSPORTER_1"/>
    <property type="match status" value="1"/>
</dbReference>
<dbReference type="Gene3D" id="3.40.50.300">
    <property type="entry name" value="P-loop containing nucleotide triphosphate hydrolases"/>
    <property type="match status" value="1"/>
</dbReference>
<dbReference type="InterPro" id="IPR003439">
    <property type="entry name" value="ABC_transporter-like_ATP-bd"/>
</dbReference>
<dbReference type="InterPro" id="IPR017871">
    <property type="entry name" value="ABC_transporter-like_CS"/>
</dbReference>
<organism evidence="6 7">
    <name type="scientific">Sediminivirga luteola</name>
    <dbReference type="NCBI Taxonomy" id="1774748"/>
    <lineage>
        <taxon>Bacteria</taxon>
        <taxon>Bacillati</taxon>
        <taxon>Actinomycetota</taxon>
        <taxon>Actinomycetes</taxon>
        <taxon>Micrococcales</taxon>
        <taxon>Brevibacteriaceae</taxon>
        <taxon>Sediminivirga</taxon>
    </lineage>
</organism>
<protein>
    <submittedName>
        <fullName evidence="6">ABC transporter ATPase</fullName>
    </submittedName>
</protein>
<accession>A0A8J2XLL7</accession>
<keyword evidence="1" id="KW-0813">Transport</keyword>
<evidence type="ECO:0000259" key="5">
    <source>
        <dbReference type="PROSITE" id="PS50893"/>
    </source>
</evidence>
<dbReference type="SUPFAM" id="SSF52540">
    <property type="entry name" value="P-loop containing nucleoside triphosphate hydrolases"/>
    <property type="match status" value="1"/>
</dbReference>